<dbReference type="AlphaFoldDB" id="A0A022QTQ8"/>
<dbReference type="EMBL" id="KI630880">
    <property type="protein sequence ID" value="EYU32072.1"/>
    <property type="molecule type" value="Genomic_DNA"/>
</dbReference>
<organism evidence="2 3">
    <name type="scientific">Erythranthe guttata</name>
    <name type="common">Yellow monkey flower</name>
    <name type="synonym">Mimulus guttatus</name>
    <dbReference type="NCBI Taxonomy" id="4155"/>
    <lineage>
        <taxon>Eukaryota</taxon>
        <taxon>Viridiplantae</taxon>
        <taxon>Streptophyta</taxon>
        <taxon>Embryophyta</taxon>
        <taxon>Tracheophyta</taxon>
        <taxon>Spermatophyta</taxon>
        <taxon>Magnoliopsida</taxon>
        <taxon>eudicotyledons</taxon>
        <taxon>Gunneridae</taxon>
        <taxon>Pentapetalae</taxon>
        <taxon>asterids</taxon>
        <taxon>lamiids</taxon>
        <taxon>Lamiales</taxon>
        <taxon>Phrymaceae</taxon>
        <taxon>Erythranthe</taxon>
    </lineage>
</organism>
<dbReference type="InterPro" id="IPR044750">
    <property type="entry name" value="C2_SRC2/BAP"/>
</dbReference>
<dbReference type="InterPro" id="IPR000008">
    <property type="entry name" value="C2_dom"/>
</dbReference>
<evidence type="ECO:0000313" key="3">
    <source>
        <dbReference type="Proteomes" id="UP000030748"/>
    </source>
</evidence>
<dbReference type="Proteomes" id="UP000030748">
    <property type="component" value="Unassembled WGS sequence"/>
</dbReference>
<proteinExistence type="predicted"/>
<dbReference type="PANTHER" id="PTHR32246:SF17">
    <property type="entry name" value="BON1-ASSOCIATED PROTEIN 2"/>
    <property type="match status" value="1"/>
</dbReference>
<dbReference type="CDD" id="cd04051">
    <property type="entry name" value="C2_SRC2_like"/>
    <property type="match status" value="1"/>
</dbReference>
<dbReference type="PhylomeDB" id="A0A022QTQ8"/>
<dbReference type="Gene3D" id="2.60.40.150">
    <property type="entry name" value="C2 domain"/>
    <property type="match status" value="1"/>
</dbReference>
<accession>A0A022QTQ8</accession>
<protein>
    <recommendedName>
        <fullName evidence="1">C2 domain-containing protein</fullName>
    </recommendedName>
</protein>
<dbReference type="KEGG" id="egt:105964036"/>
<evidence type="ECO:0000313" key="2">
    <source>
        <dbReference type="EMBL" id="EYU32072.1"/>
    </source>
</evidence>
<dbReference type="OMA" id="RDYGACS"/>
<sequence>MEKAAASKAMEITVISAEGLLVNRKQTVRKNVSVTVKTDPLNSRSTGRVDPEGGSSPAWKEKLVMDLPVHARFITVEVHSGSRIVGAANIPVTDFSGGYLPENHLSFLSYRLRDGNGDRNGIVNLSVKVRGAGNTGCAASCSRPWIGVPGLPAVGEKAPAGIVTGIPVPYKY</sequence>
<name>A0A022QTQ8_ERYGU</name>
<dbReference type="PANTHER" id="PTHR32246">
    <property type="entry name" value="INGRESSION PROTEIN FIC1"/>
    <property type="match status" value="1"/>
</dbReference>
<gene>
    <name evidence="2" type="ORF">MIMGU_mgv1a014964mg</name>
</gene>
<dbReference type="OrthoDB" id="884464at2759"/>
<dbReference type="eggNOG" id="ENOG502S1PY">
    <property type="taxonomic scope" value="Eukaryota"/>
</dbReference>
<dbReference type="Pfam" id="PF00168">
    <property type="entry name" value="C2"/>
    <property type="match status" value="1"/>
</dbReference>
<reference evidence="2 3" key="1">
    <citation type="journal article" date="2013" name="Proc. Natl. Acad. Sci. U.S.A.">
        <title>Fine-scale variation in meiotic recombination in Mimulus inferred from population shotgun sequencing.</title>
        <authorList>
            <person name="Hellsten U."/>
            <person name="Wright K.M."/>
            <person name="Jenkins J."/>
            <person name="Shu S."/>
            <person name="Yuan Y."/>
            <person name="Wessler S.R."/>
            <person name="Schmutz J."/>
            <person name="Willis J.H."/>
            <person name="Rokhsar D.S."/>
        </authorList>
    </citation>
    <scope>NUCLEOTIDE SEQUENCE [LARGE SCALE GENOMIC DNA]</scope>
    <source>
        <strain evidence="3">cv. DUN x IM62</strain>
    </source>
</reference>
<feature type="domain" description="C2" evidence="1">
    <location>
        <begin position="9"/>
        <end position="104"/>
    </location>
</feature>
<dbReference type="GO" id="GO:0006952">
    <property type="term" value="P:defense response"/>
    <property type="evidence" value="ECO:0007669"/>
    <property type="project" value="InterPro"/>
</dbReference>
<dbReference type="SMART" id="SM00239">
    <property type="entry name" value="C2"/>
    <property type="match status" value="1"/>
</dbReference>
<dbReference type="InterPro" id="IPR035892">
    <property type="entry name" value="C2_domain_sf"/>
</dbReference>
<dbReference type="SUPFAM" id="SSF49562">
    <property type="entry name" value="C2 domain (Calcium/lipid-binding domain, CaLB)"/>
    <property type="match status" value="1"/>
</dbReference>
<evidence type="ECO:0000259" key="1">
    <source>
        <dbReference type="SMART" id="SM00239"/>
    </source>
</evidence>
<keyword evidence="3" id="KW-1185">Reference proteome</keyword>
<dbReference type="STRING" id="4155.A0A022QTQ8"/>